<feature type="region of interest" description="Disordered" evidence="1">
    <location>
        <begin position="179"/>
        <end position="210"/>
    </location>
</feature>
<dbReference type="Proteomes" id="UP000325434">
    <property type="component" value="Unassembled WGS sequence"/>
</dbReference>
<gene>
    <name evidence="2" type="ORF">BDV35DRAFT_153452</name>
</gene>
<organism evidence="2">
    <name type="scientific">Aspergillus flavus</name>
    <dbReference type="NCBI Taxonomy" id="5059"/>
    <lineage>
        <taxon>Eukaryota</taxon>
        <taxon>Fungi</taxon>
        <taxon>Dikarya</taxon>
        <taxon>Ascomycota</taxon>
        <taxon>Pezizomycotina</taxon>
        <taxon>Eurotiomycetes</taxon>
        <taxon>Eurotiomycetidae</taxon>
        <taxon>Eurotiales</taxon>
        <taxon>Aspergillaceae</taxon>
        <taxon>Aspergillus</taxon>
        <taxon>Aspergillus subgen. Circumdati</taxon>
    </lineage>
</organism>
<dbReference type="AlphaFoldDB" id="A0A5N6GC88"/>
<dbReference type="EMBL" id="ML734801">
    <property type="protein sequence ID" value="KAB8240012.1"/>
    <property type="molecule type" value="Genomic_DNA"/>
</dbReference>
<name>A0A5N6GC88_ASPFL</name>
<sequence length="411" mass="46612">MPRSLVHSITNPLRWADYAKKHNVKDTSIFNLEDYNSGSKIEEPQYLSLRAYWSIVDADFFEPDKWGIRDVDTAGGELKKLPHWDEFMNQVGFRGPIETILPIDPKLGVFSNTWYQIQQIRSSKPSADQESNVDFSPAVTRLRSRLDKQSKVASDIFTGSPAHSPTRLTRRLQEISLGRPEQEQVGEASADNATWDFDNTSSPPDDIKKDPTFKFQETFLPVSDETLVNAFIISLAAAVTFSTPGVKALWSLERKGYTVGIDNDTKIFTARTDGHLSLPHLTYSKIIVEVKGMTRESSARIRMQEVAEMAAWIHAEPDIIPEGMRNVPLRDIWFRHMMLCCDRHEVCLVFADYNADYIDYITNATRESSCQSFLVMNELGPWNITVPVDIEIIASVLLAVTLQFSKEQSLL</sequence>
<reference evidence="2" key="1">
    <citation type="submission" date="2019-04" db="EMBL/GenBank/DDBJ databases">
        <title>Friends and foes A comparative genomics study of 23 Aspergillus species from section Flavi.</title>
        <authorList>
            <consortium name="DOE Joint Genome Institute"/>
            <person name="Kjaerbolling I."/>
            <person name="Vesth T."/>
            <person name="Frisvad J.C."/>
            <person name="Nybo J.L."/>
            <person name="Theobald S."/>
            <person name="Kildgaard S."/>
            <person name="Isbrandt T."/>
            <person name="Kuo A."/>
            <person name="Sato A."/>
            <person name="Lyhne E.K."/>
            <person name="Kogle M.E."/>
            <person name="Wiebenga A."/>
            <person name="Kun R.S."/>
            <person name="Lubbers R.J."/>
            <person name="Makela M.R."/>
            <person name="Barry K."/>
            <person name="Chovatia M."/>
            <person name="Clum A."/>
            <person name="Daum C."/>
            <person name="Haridas S."/>
            <person name="He G."/>
            <person name="LaButti K."/>
            <person name="Lipzen A."/>
            <person name="Mondo S."/>
            <person name="Riley R."/>
            <person name="Salamov A."/>
            <person name="Simmons B.A."/>
            <person name="Magnuson J.K."/>
            <person name="Henrissat B."/>
            <person name="Mortensen U.H."/>
            <person name="Larsen T.O."/>
            <person name="Devries R.P."/>
            <person name="Grigoriev I.V."/>
            <person name="Machida M."/>
            <person name="Baker S.E."/>
            <person name="Andersen M.R."/>
        </authorList>
    </citation>
    <scope>NUCLEOTIDE SEQUENCE [LARGE SCALE GENOMIC DNA]</scope>
    <source>
        <strain evidence="2">CBS 121.62</strain>
    </source>
</reference>
<evidence type="ECO:0000256" key="1">
    <source>
        <dbReference type="SAM" id="MobiDB-lite"/>
    </source>
</evidence>
<proteinExistence type="predicted"/>
<accession>A0A5N6GC88</accession>
<protein>
    <submittedName>
        <fullName evidence="2">Uncharacterized protein</fullName>
    </submittedName>
</protein>
<evidence type="ECO:0000313" key="2">
    <source>
        <dbReference type="EMBL" id="KAB8240012.1"/>
    </source>
</evidence>